<dbReference type="Gene3D" id="3.40.50.300">
    <property type="entry name" value="P-loop containing nucleotide triphosphate hydrolases"/>
    <property type="match status" value="1"/>
</dbReference>
<evidence type="ECO:0000313" key="1">
    <source>
        <dbReference type="EMBL" id="KKO72378.1"/>
    </source>
</evidence>
<name>A0A171KU11_9BURK</name>
<protein>
    <recommendedName>
        <fullName evidence="3">Protein ImuA</fullName>
    </recommendedName>
</protein>
<evidence type="ECO:0000313" key="2">
    <source>
        <dbReference type="Proteomes" id="UP000078084"/>
    </source>
</evidence>
<dbReference type="SUPFAM" id="SSF52540">
    <property type="entry name" value="P-loop containing nucleoside triphosphate hydrolases"/>
    <property type="match status" value="1"/>
</dbReference>
<organism evidence="1 2">
    <name type="scientific">Kerstersia gyiorum</name>
    <dbReference type="NCBI Taxonomy" id="206506"/>
    <lineage>
        <taxon>Bacteria</taxon>
        <taxon>Pseudomonadati</taxon>
        <taxon>Pseudomonadota</taxon>
        <taxon>Betaproteobacteria</taxon>
        <taxon>Burkholderiales</taxon>
        <taxon>Alcaligenaceae</taxon>
        <taxon>Kerstersia</taxon>
    </lineage>
</organism>
<dbReference type="STRING" id="206506.AAV32_04680"/>
<dbReference type="RefSeq" id="WP_068368193.1">
    <property type="nucleotide sequence ID" value="NZ_LBNE01000002.1"/>
</dbReference>
<accession>A0A171KU11</accession>
<dbReference type="InterPro" id="IPR047610">
    <property type="entry name" value="ImuA_translesion"/>
</dbReference>
<dbReference type="EMBL" id="LBNE01000002">
    <property type="protein sequence ID" value="KKO72378.1"/>
    <property type="molecule type" value="Genomic_DNA"/>
</dbReference>
<sequence length="233" mass="24956">MLPHPDVWRGGQGLAREPACVATGWPELSAQLPGGGWPRGALVEILLPHTGCGEWQLLQPALLPGERPVALVRPPHIPQAAAWEQGGGDIARLMWVKASRDGDALWAAEQILRSSALDALLLWQGAAEYRQLHRLHLAAQGCHSLFFMLRPQSMACQPSPAALRLALMPLQGGSFQVSILKRRGGWASQAVRLPMAGQAGMPLASLLEKESHAGLVRRASGPSRAGCLSPQRA</sequence>
<proteinExistence type="predicted"/>
<comment type="caution">
    <text evidence="1">The sequence shown here is derived from an EMBL/GenBank/DDBJ whole genome shotgun (WGS) entry which is preliminary data.</text>
</comment>
<dbReference type="InterPro" id="IPR017166">
    <property type="entry name" value="UCP037290"/>
</dbReference>
<evidence type="ECO:0008006" key="3">
    <source>
        <dbReference type="Google" id="ProtNLM"/>
    </source>
</evidence>
<dbReference type="PIRSF" id="PIRSF037290">
    <property type="entry name" value="UCP037290"/>
    <property type="match status" value="1"/>
</dbReference>
<dbReference type="NCBIfam" id="NF033429">
    <property type="entry name" value="ImuA_translesion"/>
    <property type="match status" value="1"/>
</dbReference>
<reference evidence="1 2" key="1">
    <citation type="submission" date="2015-04" db="EMBL/GenBank/DDBJ databases">
        <title>Genome sequence of Kerstersia gyiorum CG1.</title>
        <authorList>
            <person name="Greninger A.L."/>
            <person name="Kozyreva V."/>
            <person name="Chaturvedi V."/>
        </authorList>
    </citation>
    <scope>NUCLEOTIDE SEQUENCE [LARGE SCALE GENOMIC DNA]</scope>
    <source>
        <strain evidence="1 2">CG1</strain>
    </source>
</reference>
<dbReference type="AlphaFoldDB" id="A0A171KU11"/>
<gene>
    <name evidence="1" type="ORF">AAV32_04680</name>
</gene>
<dbReference type="Proteomes" id="UP000078084">
    <property type="component" value="Unassembled WGS sequence"/>
</dbReference>
<dbReference type="InterPro" id="IPR027417">
    <property type="entry name" value="P-loop_NTPase"/>
</dbReference>
<keyword evidence="2" id="KW-1185">Reference proteome</keyword>